<dbReference type="PANTHER" id="PTHR46268:SF27">
    <property type="entry name" value="UNIVERSAL STRESS PROTEIN RV2623"/>
    <property type="match status" value="1"/>
</dbReference>
<gene>
    <name evidence="5" type="ORF">BegalDRAFT_0695</name>
</gene>
<keyword evidence="6" id="KW-1185">Reference proteome</keyword>
<dbReference type="InterPro" id="IPR006015">
    <property type="entry name" value="Universal_stress_UspA"/>
</dbReference>
<organism evidence="5 6">
    <name type="scientific">Beggiatoa alba B18LD</name>
    <dbReference type="NCBI Taxonomy" id="395493"/>
    <lineage>
        <taxon>Bacteria</taxon>
        <taxon>Pseudomonadati</taxon>
        <taxon>Pseudomonadota</taxon>
        <taxon>Gammaproteobacteria</taxon>
        <taxon>Thiotrichales</taxon>
        <taxon>Thiotrichaceae</taxon>
        <taxon>Beggiatoa</taxon>
    </lineage>
</organism>
<dbReference type="InterPro" id="IPR006016">
    <property type="entry name" value="UspA"/>
</dbReference>
<keyword evidence="3" id="KW-0067">ATP-binding</keyword>
<dbReference type="PRINTS" id="PR01438">
    <property type="entry name" value="UNVRSLSTRESS"/>
</dbReference>
<comment type="similarity">
    <text evidence="1">Belongs to the universal stress protein A family.</text>
</comment>
<protein>
    <submittedName>
        <fullName evidence="5">Universal stress protein UspA-like protein</fullName>
    </submittedName>
</protein>
<evidence type="ECO:0000256" key="1">
    <source>
        <dbReference type="ARBA" id="ARBA00008791"/>
    </source>
</evidence>
<name>I3CDB4_9GAMM</name>
<dbReference type="Gene3D" id="3.40.50.620">
    <property type="entry name" value="HUPs"/>
    <property type="match status" value="1"/>
</dbReference>
<feature type="domain" description="UspA" evidence="4">
    <location>
        <begin position="5"/>
        <end position="159"/>
    </location>
</feature>
<reference evidence="5 6" key="1">
    <citation type="submission" date="2011-11" db="EMBL/GenBank/DDBJ databases">
        <title>Improved High-Quality Draft sequence of Beggiatoa alba B18lD.</title>
        <authorList>
            <consortium name="US DOE Joint Genome Institute"/>
            <person name="Lucas S."/>
            <person name="Han J."/>
            <person name="Lapidus A."/>
            <person name="Cheng J.-F."/>
            <person name="Goodwin L."/>
            <person name="Pitluck S."/>
            <person name="Peters L."/>
            <person name="Mikhailova N."/>
            <person name="Held B."/>
            <person name="Detter J.C."/>
            <person name="Han C."/>
            <person name="Tapia R."/>
            <person name="Land M."/>
            <person name="Hauser L."/>
            <person name="Kyrpides N."/>
            <person name="Ivanova N."/>
            <person name="Pagani I."/>
            <person name="Samuel K."/>
            <person name="Teske A."/>
            <person name="Mueller J."/>
            <person name="Woyke T."/>
        </authorList>
    </citation>
    <scope>NUCLEOTIDE SEQUENCE [LARGE SCALE GENOMIC DNA]</scope>
    <source>
        <strain evidence="5 6">B18LD</strain>
    </source>
</reference>
<dbReference type="RefSeq" id="WP_002683685.1">
    <property type="nucleotide sequence ID" value="NZ_JH600070.1"/>
</dbReference>
<evidence type="ECO:0000256" key="2">
    <source>
        <dbReference type="ARBA" id="ARBA00022741"/>
    </source>
</evidence>
<dbReference type="OrthoDB" id="6117544at2"/>
<dbReference type="AlphaFoldDB" id="I3CDB4"/>
<dbReference type="EMBL" id="JH600070">
    <property type="protein sequence ID" value="EIJ41607.1"/>
    <property type="molecule type" value="Genomic_DNA"/>
</dbReference>
<dbReference type="Proteomes" id="UP000005744">
    <property type="component" value="Unassembled WGS sequence"/>
</dbReference>
<keyword evidence="2" id="KW-0547">Nucleotide-binding</keyword>
<accession>I3CDB4</accession>
<dbReference type="GO" id="GO:0005524">
    <property type="term" value="F:ATP binding"/>
    <property type="evidence" value="ECO:0007669"/>
    <property type="project" value="UniProtKB-KW"/>
</dbReference>
<dbReference type="PANTHER" id="PTHR46268">
    <property type="entry name" value="STRESS RESPONSE PROTEIN NHAX"/>
    <property type="match status" value="1"/>
</dbReference>
<evidence type="ECO:0000259" key="4">
    <source>
        <dbReference type="Pfam" id="PF00582"/>
    </source>
</evidence>
<dbReference type="InterPro" id="IPR014729">
    <property type="entry name" value="Rossmann-like_a/b/a_fold"/>
</dbReference>
<dbReference type="STRING" id="395493.BegalDRAFT_0695"/>
<evidence type="ECO:0000313" key="6">
    <source>
        <dbReference type="Proteomes" id="UP000005744"/>
    </source>
</evidence>
<evidence type="ECO:0000313" key="5">
    <source>
        <dbReference type="EMBL" id="EIJ41607.1"/>
    </source>
</evidence>
<proteinExistence type="inferred from homology"/>
<dbReference type="HOGENOM" id="CLU_049301_11_2_6"/>
<dbReference type="CDD" id="cd00293">
    <property type="entry name" value="USP-like"/>
    <property type="match status" value="1"/>
</dbReference>
<evidence type="ECO:0000256" key="3">
    <source>
        <dbReference type="ARBA" id="ARBA00022840"/>
    </source>
</evidence>
<sequence>MLPQIKKILYPADLGEQSRIVLRYAISMAQKYGATIRIVHVLEPLGTVGAALLETYIPRDMAEKMHTDAINEVRTKMQQRLEAFCAEELHTTSAESHLIDSIQVLDGSVAQTIVDEAKKIEADMIIMGTHNYTMLGEFFIGSVARRVTQIAQIPVLVVPMHINKTFES</sequence>
<dbReference type="SUPFAM" id="SSF52402">
    <property type="entry name" value="Adenine nucleotide alpha hydrolases-like"/>
    <property type="match status" value="1"/>
</dbReference>
<dbReference type="eggNOG" id="COG0589">
    <property type="taxonomic scope" value="Bacteria"/>
</dbReference>
<dbReference type="Pfam" id="PF00582">
    <property type="entry name" value="Usp"/>
    <property type="match status" value="1"/>
</dbReference>